<dbReference type="Pfam" id="PF02852">
    <property type="entry name" value="Pyr_redox_dim"/>
    <property type="match status" value="1"/>
</dbReference>
<evidence type="ECO:0000256" key="12">
    <source>
        <dbReference type="ARBA" id="ARBA00049187"/>
    </source>
</evidence>
<dbReference type="EC" id="1.8.1.4" evidence="3 13"/>
<dbReference type="PIRSF" id="PIRSF000350">
    <property type="entry name" value="Mercury_reductase_MerA"/>
    <property type="match status" value="1"/>
</dbReference>
<dbReference type="RefSeq" id="WP_169718008.1">
    <property type="nucleotide sequence ID" value="NZ_CP155573.1"/>
</dbReference>
<dbReference type="EMBL" id="CP155573">
    <property type="protein sequence ID" value="XFO66256.1"/>
    <property type="molecule type" value="Genomic_DNA"/>
</dbReference>
<dbReference type="InterPro" id="IPR012999">
    <property type="entry name" value="Pyr_OxRdtase_I_AS"/>
</dbReference>
<evidence type="ECO:0000259" key="15">
    <source>
        <dbReference type="Pfam" id="PF07992"/>
    </source>
</evidence>
<proteinExistence type="inferred from homology"/>
<evidence type="ECO:0000256" key="2">
    <source>
        <dbReference type="ARBA" id="ARBA00007532"/>
    </source>
</evidence>
<evidence type="ECO:0000256" key="3">
    <source>
        <dbReference type="ARBA" id="ARBA00012608"/>
    </source>
</evidence>
<dbReference type="PANTHER" id="PTHR22912">
    <property type="entry name" value="DISULFIDE OXIDOREDUCTASE"/>
    <property type="match status" value="1"/>
</dbReference>
<evidence type="ECO:0000256" key="1">
    <source>
        <dbReference type="ARBA" id="ARBA00004496"/>
    </source>
</evidence>
<keyword evidence="11 13" id="KW-0676">Redox-active center</keyword>
<keyword evidence="7 13" id="KW-0274">FAD</keyword>
<gene>
    <name evidence="16" type="primary">pdhD</name>
    <name evidence="16" type="ORF">SPSIL_024060</name>
</gene>
<comment type="miscellaneous">
    <text evidence="13">The active site is a redox-active disulfide bond.</text>
</comment>
<dbReference type="PRINTS" id="PR00368">
    <property type="entry name" value="FADPNR"/>
</dbReference>
<dbReference type="InterPro" id="IPR023753">
    <property type="entry name" value="FAD/NAD-binding_dom"/>
</dbReference>
<evidence type="ECO:0000256" key="7">
    <source>
        <dbReference type="ARBA" id="ARBA00022827"/>
    </source>
</evidence>
<dbReference type="InterPro" id="IPR016156">
    <property type="entry name" value="FAD/NAD-linked_Rdtase_dimer_sf"/>
</dbReference>
<organism evidence="16 17">
    <name type="scientific">Sporomusa silvacetica DSM 10669</name>
    <dbReference type="NCBI Taxonomy" id="1123289"/>
    <lineage>
        <taxon>Bacteria</taxon>
        <taxon>Bacillati</taxon>
        <taxon>Bacillota</taxon>
        <taxon>Negativicutes</taxon>
        <taxon>Selenomonadales</taxon>
        <taxon>Sporomusaceae</taxon>
        <taxon>Sporomusa</taxon>
    </lineage>
</organism>
<evidence type="ECO:0000313" key="16">
    <source>
        <dbReference type="EMBL" id="XFO66256.1"/>
    </source>
</evidence>
<evidence type="ECO:0000256" key="5">
    <source>
        <dbReference type="ARBA" id="ARBA00022490"/>
    </source>
</evidence>
<evidence type="ECO:0000256" key="4">
    <source>
        <dbReference type="ARBA" id="ARBA00016961"/>
    </source>
</evidence>
<dbReference type="Pfam" id="PF07992">
    <property type="entry name" value="Pyr_redox_2"/>
    <property type="match status" value="1"/>
</dbReference>
<dbReference type="InterPro" id="IPR006258">
    <property type="entry name" value="Lipoamide_DH"/>
</dbReference>
<evidence type="ECO:0000256" key="13">
    <source>
        <dbReference type="RuleBase" id="RU003692"/>
    </source>
</evidence>
<comment type="catalytic activity">
    <reaction evidence="12 13">
        <text>N(6)-[(R)-dihydrolipoyl]-L-lysyl-[protein] + NAD(+) = N(6)-[(R)-lipoyl]-L-lysyl-[protein] + NADH + H(+)</text>
        <dbReference type="Rhea" id="RHEA:15045"/>
        <dbReference type="Rhea" id="RHEA-COMP:10474"/>
        <dbReference type="Rhea" id="RHEA-COMP:10475"/>
        <dbReference type="ChEBI" id="CHEBI:15378"/>
        <dbReference type="ChEBI" id="CHEBI:57540"/>
        <dbReference type="ChEBI" id="CHEBI:57945"/>
        <dbReference type="ChEBI" id="CHEBI:83099"/>
        <dbReference type="ChEBI" id="CHEBI:83100"/>
        <dbReference type="EC" id="1.8.1.4"/>
    </reaction>
</comment>
<feature type="domain" description="Pyridine nucleotide-disulphide oxidoreductase dimerisation" evidence="14">
    <location>
        <begin position="344"/>
        <end position="453"/>
    </location>
</feature>
<dbReference type="SUPFAM" id="SSF55424">
    <property type="entry name" value="FAD/NAD-linked reductases, dimerisation (C-terminal) domain"/>
    <property type="match status" value="1"/>
</dbReference>
<name>A0ABZ3IKV7_9FIRM</name>
<evidence type="ECO:0000259" key="14">
    <source>
        <dbReference type="Pfam" id="PF02852"/>
    </source>
</evidence>
<dbReference type="Gene3D" id="3.50.50.60">
    <property type="entry name" value="FAD/NAD(P)-binding domain"/>
    <property type="match status" value="2"/>
</dbReference>
<keyword evidence="10" id="KW-1015">Disulfide bond</keyword>
<keyword evidence="5" id="KW-0963">Cytoplasm</keyword>
<evidence type="ECO:0000256" key="11">
    <source>
        <dbReference type="ARBA" id="ARBA00023284"/>
    </source>
</evidence>
<dbReference type="Gene3D" id="3.30.390.30">
    <property type="match status" value="1"/>
</dbReference>
<dbReference type="SUPFAM" id="SSF51905">
    <property type="entry name" value="FAD/NAD(P)-binding domain"/>
    <property type="match status" value="1"/>
</dbReference>
<keyword evidence="9 13" id="KW-0520">NAD</keyword>
<dbReference type="PRINTS" id="PR00411">
    <property type="entry name" value="PNDRDTASEI"/>
</dbReference>
<reference evidence="16" key="1">
    <citation type="submission" date="2024-05" db="EMBL/GenBank/DDBJ databases">
        <title>Isolation and characterization of Sporomusa carbonis sp. nov., a carboxydotrophic hydrogenogen in the genus of Sporomusa isolated from a charcoal burning pile.</title>
        <authorList>
            <person name="Boeer T."/>
            <person name="Rosenbaum F."/>
            <person name="Eysell L."/>
            <person name="Mueller V."/>
            <person name="Daniel R."/>
            <person name="Poehlein A."/>
        </authorList>
    </citation>
    <scope>NUCLEOTIDE SEQUENCE [LARGE SCALE GENOMIC DNA]</scope>
    <source>
        <strain evidence="16">DSM 10669</strain>
    </source>
</reference>
<comment type="similarity">
    <text evidence="2 13">Belongs to the class-I pyridine nucleotide-disulfide oxidoreductase family.</text>
</comment>
<keyword evidence="8 13" id="KW-0560">Oxidoreductase</keyword>
<protein>
    <recommendedName>
        <fullName evidence="4 13">Dihydrolipoyl dehydrogenase</fullName>
        <ecNumber evidence="3 13">1.8.1.4</ecNumber>
    </recommendedName>
</protein>
<dbReference type="InterPro" id="IPR036188">
    <property type="entry name" value="FAD/NAD-bd_sf"/>
</dbReference>
<keyword evidence="6 13" id="KW-0285">Flavoprotein</keyword>
<accession>A0ABZ3IKV7</accession>
<dbReference type="InterPro" id="IPR050151">
    <property type="entry name" value="Class-I_Pyr_Nuc-Dis_Oxidored"/>
</dbReference>
<dbReference type="InterPro" id="IPR001100">
    <property type="entry name" value="Pyr_nuc-diS_OxRdtase"/>
</dbReference>
<evidence type="ECO:0000256" key="8">
    <source>
        <dbReference type="ARBA" id="ARBA00023002"/>
    </source>
</evidence>
<evidence type="ECO:0000256" key="10">
    <source>
        <dbReference type="ARBA" id="ARBA00023157"/>
    </source>
</evidence>
<evidence type="ECO:0000256" key="9">
    <source>
        <dbReference type="ARBA" id="ARBA00023027"/>
    </source>
</evidence>
<dbReference type="PANTHER" id="PTHR22912:SF217">
    <property type="entry name" value="DIHYDROLIPOYL DEHYDROGENASE"/>
    <property type="match status" value="1"/>
</dbReference>
<evidence type="ECO:0000313" key="17">
    <source>
        <dbReference type="Proteomes" id="UP000216752"/>
    </source>
</evidence>
<comment type="subcellular location">
    <subcellularLocation>
        <location evidence="1">Cytoplasm</location>
    </subcellularLocation>
</comment>
<dbReference type="PROSITE" id="PS00076">
    <property type="entry name" value="PYRIDINE_REDOX_1"/>
    <property type="match status" value="1"/>
</dbReference>
<dbReference type="GO" id="GO:0004148">
    <property type="term" value="F:dihydrolipoyl dehydrogenase (NADH) activity"/>
    <property type="evidence" value="ECO:0007669"/>
    <property type="project" value="UniProtKB-EC"/>
</dbReference>
<dbReference type="Proteomes" id="UP000216752">
    <property type="component" value="Chromosome"/>
</dbReference>
<feature type="domain" description="FAD/NAD(P)-binding" evidence="15">
    <location>
        <begin position="4"/>
        <end position="325"/>
    </location>
</feature>
<sequence>MKKNVVIIGGGPGGYGAALYSAHLGMNVTLIEKNHLGGTCLNVGCIPTKAFVQASKVYAQTLNGGFYGISVDGHVSIDFKKTANFKKKIVTQLRNGVGYLLKKAKVSIINGTGKILNPNTVQVTSKEGVQELQADEIIIATGSSEIVIPGFEPDGIRVLGSTEMLDIEKLPESIAIIGGGVIGVEFASIFKTFGKEVTIIELSPSLIPTEDAQIGESLKKNLVAQGINVLTSSQAKKIINKTAENITLEIQAADGSTQQLTVEQVLVCVGRKANLSYIGLEEAGIVYNKKFIETNEKMQTNISNIYAIGDVTKSPQLAHVAYYEAKIAALNIAGKEAKAEYHAIPGCIFSHPEVARVGMTEKEAREKVANLSIKTESFAGNGKAMIEKENEGYIKMLFDNDNGGIVGVSIIGPKATELIAEPTLAVTLKLPIEELANSINAHPSLSEIIGEAAGAAIGLGLHS</sequence>
<comment type="cofactor">
    <cofactor evidence="13">
        <name>FAD</name>
        <dbReference type="ChEBI" id="CHEBI:57692"/>
    </cofactor>
    <text evidence="13">Binds 1 FAD per subunit.</text>
</comment>
<evidence type="ECO:0000256" key="6">
    <source>
        <dbReference type="ARBA" id="ARBA00022630"/>
    </source>
</evidence>
<keyword evidence="17" id="KW-1185">Reference proteome</keyword>
<dbReference type="NCBIfam" id="TIGR01350">
    <property type="entry name" value="lipoamide_DH"/>
    <property type="match status" value="1"/>
</dbReference>
<dbReference type="InterPro" id="IPR004099">
    <property type="entry name" value="Pyr_nucl-diS_OxRdtase_dimer"/>
</dbReference>